<accession>A0A6J4HEV1</accession>
<keyword evidence="1" id="KW-1133">Transmembrane helix</keyword>
<evidence type="ECO:0000256" key="1">
    <source>
        <dbReference type="SAM" id="Phobius"/>
    </source>
</evidence>
<organism evidence="2">
    <name type="scientific">uncultured Acidimicrobiales bacterium</name>
    <dbReference type="NCBI Taxonomy" id="310071"/>
    <lineage>
        <taxon>Bacteria</taxon>
        <taxon>Bacillati</taxon>
        <taxon>Actinomycetota</taxon>
        <taxon>Acidimicrobiia</taxon>
        <taxon>Acidimicrobiales</taxon>
        <taxon>environmental samples</taxon>
    </lineage>
</organism>
<evidence type="ECO:0000313" key="2">
    <source>
        <dbReference type="EMBL" id="CAA9222477.1"/>
    </source>
</evidence>
<feature type="transmembrane region" description="Helical" evidence="1">
    <location>
        <begin position="77"/>
        <end position="98"/>
    </location>
</feature>
<protein>
    <submittedName>
        <fullName evidence="2">Uncharacterized protein</fullName>
    </submittedName>
</protein>
<sequence length="153" mass="16728">MSVEDVEKEEALEEAGEDISKEERRGSIALWFGVLGSPLAWAGHLGVNYSLEEWFACSESAHDKGEILGVGVKTISFGFNSAMVAVAVLSGLVALRCWRKLQAEEGDENGNDRMERARWMAFAGMVEAAIFLGFIVLGYLPSLMIDHVCETTP</sequence>
<gene>
    <name evidence="2" type="ORF">AVDCRST_MAG10-751</name>
</gene>
<reference evidence="2" key="1">
    <citation type="submission" date="2020-02" db="EMBL/GenBank/DDBJ databases">
        <authorList>
            <person name="Meier V. D."/>
        </authorList>
    </citation>
    <scope>NUCLEOTIDE SEQUENCE</scope>
    <source>
        <strain evidence="2">AVDCRST_MAG10</strain>
    </source>
</reference>
<feature type="transmembrane region" description="Helical" evidence="1">
    <location>
        <begin position="119"/>
        <end position="140"/>
    </location>
</feature>
<feature type="transmembrane region" description="Helical" evidence="1">
    <location>
        <begin position="28"/>
        <end position="47"/>
    </location>
</feature>
<proteinExistence type="predicted"/>
<keyword evidence="1" id="KW-0472">Membrane</keyword>
<dbReference type="AlphaFoldDB" id="A0A6J4HEV1"/>
<name>A0A6J4HEV1_9ACTN</name>
<keyword evidence="1" id="KW-0812">Transmembrane</keyword>
<dbReference type="EMBL" id="CADCTB010000049">
    <property type="protein sequence ID" value="CAA9222477.1"/>
    <property type="molecule type" value="Genomic_DNA"/>
</dbReference>